<feature type="region of interest" description="Disordered" evidence="1">
    <location>
        <begin position="1"/>
        <end position="23"/>
    </location>
</feature>
<evidence type="ECO:0000256" key="1">
    <source>
        <dbReference type="SAM" id="MobiDB-lite"/>
    </source>
</evidence>
<dbReference type="Proteomes" id="UP000322234">
    <property type="component" value="Unassembled WGS sequence"/>
</dbReference>
<sequence length="121" mass="13747">MCQSPDETTKKHKMNRQSNQPKTTPYLVANEIQEIDCRKSSREYVLYHIYFKANLSVQIVHLGATVTDKGEVAAVFPGRMKKEHYAVSRLAGKVPHILQSHVVTVEIEAQRQVSKDIKVIS</sequence>
<gene>
    <name evidence="2" type="ORF">E5288_WYG010582</name>
</gene>
<accession>A0A6B0RZV4</accession>
<protein>
    <submittedName>
        <fullName evidence="2">Uncharacterized protein</fullName>
    </submittedName>
</protein>
<reference evidence="2" key="1">
    <citation type="submission" date="2019-10" db="EMBL/GenBank/DDBJ databases">
        <title>The sequence and de novo assembly of the wild yak genome.</title>
        <authorList>
            <person name="Liu Y."/>
        </authorList>
    </citation>
    <scope>NUCLEOTIDE SEQUENCE [LARGE SCALE GENOMIC DNA]</scope>
    <source>
        <strain evidence="2">WY2019</strain>
    </source>
</reference>
<dbReference type="EMBL" id="VBQZ03000130">
    <property type="protein sequence ID" value="MXQ95255.1"/>
    <property type="molecule type" value="Genomic_DNA"/>
</dbReference>
<comment type="caution">
    <text evidence="2">The sequence shown here is derived from an EMBL/GenBank/DDBJ whole genome shotgun (WGS) entry which is preliminary data.</text>
</comment>
<keyword evidence="3" id="KW-1185">Reference proteome</keyword>
<proteinExistence type="predicted"/>
<dbReference type="AlphaFoldDB" id="A0A6B0RZV4"/>
<evidence type="ECO:0000313" key="3">
    <source>
        <dbReference type="Proteomes" id="UP000322234"/>
    </source>
</evidence>
<organism evidence="2 3">
    <name type="scientific">Bos mutus</name>
    <name type="common">wild yak</name>
    <dbReference type="NCBI Taxonomy" id="72004"/>
    <lineage>
        <taxon>Eukaryota</taxon>
        <taxon>Metazoa</taxon>
        <taxon>Chordata</taxon>
        <taxon>Craniata</taxon>
        <taxon>Vertebrata</taxon>
        <taxon>Euteleostomi</taxon>
        <taxon>Mammalia</taxon>
        <taxon>Eutheria</taxon>
        <taxon>Laurasiatheria</taxon>
        <taxon>Artiodactyla</taxon>
        <taxon>Ruminantia</taxon>
        <taxon>Pecora</taxon>
        <taxon>Bovidae</taxon>
        <taxon>Bovinae</taxon>
        <taxon>Bos</taxon>
    </lineage>
</organism>
<evidence type="ECO:0000313" key="2">
    <source>
        <dbReference type="EMBL" id="MXQ95255.1"/>
    </source>
</evidence>
<name>A0A6B0RZV4_9CETA</name>